<keyword evidence="5" id="KW-0548">Nucleotidyltransferase</keyword>
<dbReference type="InterPro" id="IPR011831">
    <property type="entry name" value="ADP-Glc_PPase"/>
</dbReference>
<evidence type="ECO:0000256" key="2">
    <source>
        <dbReference type="ARBA" id="ARBA00023056"/>
    </source>
</evidence>
<feature type="domain" description="Glucose-1-phosphate adenylyltransferase/Bifunctional protein GlmU-like C-terminal hexapeptide" evidence="4">
    <location>
        <begin position="288"/>
        <end position="358"/>
    </location>
</feature>
<reference evidence="6" key="1">
    <citation type="submission" date="2016-09" db="EMBL/GenBank/DDBJ databases">
        <authorList>
            <person name="Gulvik C.A."/>
        </authorList>
    </citation>
    <scope>NUCLEOTIDE SEQUENCE [LARGE SCALE GENOMIC DNA]</scope>
    <source>
        <strain evidence="6">LMG 8895</strain>
    </source>
</reference>
<sequence>MKTNSMCAVLGNISRFEGLWPLTENRPLDTLPFDCKYRLIDFPLSSIANANIHSLFMVFNEGETRSVFDHIGGGKEWNLDSVQNRYFVYFYQDFLKQRAQGLPFFASMIDYLEKAESEYTVFLGSNRLCTIDLKQVLKKHKQKQNKLTVVYKKMPRNKISLDASIVKLNQSDEALSVNHLEEEVQEEELVNLCMDMYIVQTDWLIKQLEQNQNNDSSPSIYTFLQHKISEEKATAYEYTGYLSDIYDVESYFQANMDMLDPEKFRALLYSNKKVYTKLKNEVPTYYSKESKVKNSQCATGCIIEGSLENCLVSRRAVIKKGAEIKRSIIMANATILEDVQIEYAILDKNVTIEAGVKIIGTKEHPVIIQKNQVVTSDILGGENG</sequence>
<dbReference type="Pfam" id="PF24894">
    <property type="entry name" value="Hexapep_GlmU"/>
    <property type="match status" value="1"/>
</dbReference>
<accession>A0A1E5H6R7</accession>
<dbReference type="InterPro" id="IPR011832">
    <property type="entry name" value="GlgDAde_trans"/>
</dbReference>
<dbReference type="SUPFAM" id="SSF53448">
    <property type="entry name" value="Nucleotide-diphospho-sugar transferases"/>
    <property type="match status" value="1"/>
</dbReference>
<dbReference type="Gene3D" id="2.160.10.10">
    <property type="entry name" value="Hexapeptide repeat proteins"/>
    <property type="match status" value="1"/>
</dbReference>
<keyword evidence="2" id="KW-0320">Glycogen biosynthesis</keyword>
<evidence type="ECO:0000313" key="5">
    <source>
        <dbReference type="EMBL" id="OEG20624.1"/>
    </source>
</evidence>
<evidence type="ECO:0000259" key="3">
    <source>
        <dbReference type="Pfam" id="PF00483"/>
    </source>
</evidence>
<dbReference type="GO" id="GO:0008878">
    <property type="term" value="F:glucose-1-phosphate adenylyltransferase activity"/>
    <property type="evidence" value="ECO:0007669"/>
    <property type="project" value="InterPro"/>
</dbReference>
<comment type="similarity">
    <text evidence="1">Belongs to the bacterial/plant glucose-1-phosphate adenylyltransferase family.</text>
</comment>
<comment type="caution">
    <text evidence="5">The sequence shown here is derived from an EMBL/GenBank/DDBJ whole genome shotgun (WGS) entry which is preliminary data.</text>
</comment>
<dbReference type="SUPFAM" id="SSF51161">
    <property type="entry name" value="Trimeric LpxA-like enzymes"/>
    <property type="match status" value="1"/>
</dbReference>
<protein>
    <submittedName>
        <fullName evidence="5">Glucose-1-phosphate adenylyltransferase subunit GlgD</fullName>
    </submittedName>
</protein>
<dbReference type="NCBIfam" id="TIGR02092">
    <property type="entry name" value="glgD"/>
    <property type="match status" value="1"/>
</dbReference>
<dbReference type="Gene3D" id="3.90.550.10">
    <property type="entry name" value="Spore Coat Polysaccharide Biosynthesis Protein SpsA, Chain A"/>
    <property type="match status" value="1"/>
</dbReference>
<name>A0A1E5H6R7_9ENTE</name>
<evidence type="ECO:0000259" key="4">
    <source>
        <dbReference type="Pfam" id="PF24894"/>
    </source>
</evidence>
<dbReference type="GO" id="GO:0005978">
    <property type="term" value="P:glycogen biosynthetic process"/>
    <property type="evidence" value="ECO:0007669"/>
    <property type="project" value="UniProtKB-KW"/>
</dbReference>
<organism evidence="5 6">
    <name type="scientific">Enterococcus termitis</name>
    <dbReference type="NCBI Taxonomy" id="332950"/>
    <lineage>
        <taxon>Bacteria</taxon>
        <taxon>Bacillati</taxon>
        <taxon>Bacillota</taxon>
        <taxon>Bacilli</taxon>
        <taxon>Lactobacillales</taxon>
        <taxon>Enterococcaceae</taxon>
        <taxon>Enterococcus</taxon>
    </lineage>
</organism>
<proteinExistence type="inferred from homology"/>
<keyword evidence="6" id="KW-1185">Reference proteome</keyword>
<dbReference type="RefSeq" id="WP_069661934.1">
    <property type="nucleotide sequence ID" value="NZ_JBHUJJ010000001.1"/>
</dbReference>
<dbReference type="InterPro" id="IPR005835">
    <property type="entry name" value="NTP_transferase_dom"/>
</dbReference>
<dbReference type="PANTHER" id="PTHR43523">
    <property type="entry name" value="GLUCOSE-1-PHOSPHATE ADENYLYLTRANSFERASE-RELATED"/>
    <property type="match status" value="1"/>
</dbReference>
<dbReference type="InterPro" id="IPR056818">
    <property type="entry name" value="GlmU/GlgC-like_hexapep"/>
</dbReference>
<keyword evidence="5" id="KW-0808">Transferase</keyword>
<evidence type="ECO:0000256" key="1">
    <source>
        <dbReference type="ARBA" id="ARBA00010443"/>
    </source>
</evidence>
<dbReference type="EMBL" id="MIJY01000001">
    <property type="protein sequence ID" value="OEG20624.1"/>
    <property type="molecule type" value="Genomic_DNA"/>
</dbReference>
<dbReference type="InterPro" id="IPR029044">
    <property type="entry name" value="Nucleotide-diphossugar_trans"/>
</dbReference>
<dbReference type="PANTHER" id="PTHR43523:SF6">
    <property type="entry name" value="GLYCOGEN BIOSYNTHESIS PROTEIN GLGD"/>
    <property type="match status" value="1"/>
</dbReference>
<dbReference type="CDD" id="cd04651">
    <property type="entry name" value="LbH_G1P_AT_C"/>
    <property type="match status" value="1"/>
</dbReference>
<dbReference type="Proteomes" id="UP000095094">
    <property type="component" value="Unassembled WGS sequence"/>
</dbReference>
<feature type="domain" description="Nucleotidyl transferase" evidence="3">
    <location>
        <begin position="19"/>
        <end position="259"/>
    </location>
</feature>
<dbReference type="InterPro" id="IPR011004">
    <property type="entry name" value="Trimer_LpxA-like_sf"/>
</dbReference>
<dbReference type="AlphaFoldDB" id="A0A1E5H6R7"/>
<dbReference type="Pfam" id="PF00483">
    <property type="entry name" value="NTP_transferase"/>
    <property type="match status" value="1"/>
</dbReference>
<evidence type="ECO:0000313" key="6">
    <source>
        <dbReference type="Proteomes" id="UP000095094"/>
    </source>
</evidence>
<dbReference type="OrthoDB" id="9801810at2"/>
<gene>
    <name evidence="5" type="ORF">BCR25_02050</name>
</gene>